<sequence>MKQTKESLGTLRTQTQSVRQLASTKVGGARAYIDDGKAKLDSRSQNALTKMEELQDTVENIKEDVIKRNVSPKPLVIKAVKADMEAVTAELQSLKEHIQTVKPMWKKTWEAELQNIVEEQQFLQHQEEFLSDLLEDNKAVLEVYGHVEKVITLRGASSRASRGRGFKPPPMDEGHTGLSTVMLEIRGAAVDQERRLKAIAANEKIREKELASRSDEFQSELNGFVVGKKLKMTGGAEEVERVRQRRNEQTLKAMFTGSTSASSSAPTSPAPE</sequence>
<dbReference type="GeneID" id="24101584"/>
<dbReference type="Proteomes" id="UP000006352">
    <property type="component" value="Unassembled WGS sequence"/>
</dbReference>
<dbReference type="GO" id="GO:0030010">
    <property type="term" value="P:establishment of cell polarity"/>
    <property type="evidence" value="ECO:0007669"/>
    <property type="project" value="TreeGrafter"/>
</dbReference>
<keyword evidence="6" id="KW-1185">Reference proteome</keyword>
<protein>
    <recommendedName>
        <fullName evidence="4">Actin interacting protein 3 C-terminal domain-containing protein</fullName>
    </recommendedName>
</protein>
<reference evidence="5 6" key="1">
    <citation type="journal article" date="2012" name="Appl. Environ. Microbiol.">
        <title>Short-read sequencing for genomic analysis of the brown rot fungus Fibroporia radiculosa.</title>
        <authorList>
            <person name="Tang J.D."/>
            <person name="Perkins A.D."/>
            <person name="Sonstegard T.S."/>
            <person name="Schroeder S.G."/>
            <person name="Burgess S.C."/>
            <person name="Diehl S.V."/>
        </authorList>
    </citation>
    <scope>NUCLEOTIDE SEQUENCE [LARGE SCALE GENOMIC DNA]</scope>
    <source>
        <strain evidence="5 6">TFFH 294</strain>
    </source>
</reference>
<evidence type="ECO:0000256" key="1">
    <source>
        <dbReference type="ARBA" id="ARBA00023054"/>
    </source>
</evidence>
<accession>J4H5G2</accession>
<keyword evidence="1 2" id="KW-0175">Coiled coil</keyword>
<dbReference type="PANTHER" id="PTHR22741">
    <property type="entry name" value="P140CAP/SNIP-RELATED"/>
    <property type="match status" value="1"/>
</dbReference>
<dbReference type="OrthoDB" id="783096at2759"/>
<feature type="domain" description="Actin interacting protein 3 C-terminal" evidence="4">
    <location>
        <begin position="3"/>
        <end position="248"/>
    </location>
</feature>
<evidence type="ECO:0000313" key="6">
    <source>
        <dbReference type="Proteomes" id="UP000006352"/>
    </source>
</evidence>
<dbReference type="GO" id="GO:0051286">
    <property type="term" value="C:cell tip"/>
    <property type="evidence" value="ECO:0007669"/>
    <property type="project" value="TreeGrafter"/>
</dbReference>
<feature type="coiled-coil region" evidence="2">
    <location>
        <begin position="37"/>
        <end position="126"/>
    </location>
</feature>
<dbReference type="InterPro" id="IPR022782">
    <property type="entry name" value="AIP3-like_C"/>
</dbReference>
<dbReference type="Pfam" id="PF03915">
    <property type="entry name" value="AIP3"/>
    <property type="match status" value="1"/>
</dbReference>
<evidence type="ECO:0000256" key="3">
    <source>
        <dbReference type="SAM" id="MobiDB-lite"/>
    </source>
</evidence>
<feature type="region of interest" description="Disordered" evidence="3">
    <location>
        <begin position="1"/>
        <end position="22"/>
    </location>
</feature>
<dbReference type="Gene3D" id="1.20.58.1540">
    <property type="entry name" value="Actin interacting protein 3, C-terminal domain"/>
    <property type="match status" value="1"/>
</dbReference>
<dbReference type="InterPro" id="IPR005613">
    <property type="entry name" value="AIP3_C"/>
</dbReference>
<dbReference type="STRING" id="599839.J4H5G2"/>
<dbReference type="SMART" id="SM00806">
    <property type="entry name" value="AIP3"/>
    <property type="match status" value="1"/>
</dbReference>
<proteinExistence type="predicted"/>
<dbReference type="InParanoid" id="J4H5G2"/>
<dbReference type="HOGENOM" id="CLU_1023204_0_0_1"/>
<dbReference type="RefSeq" id="XP_012185967.1">
    <property type="nucleotide sequence ID" value="XM_012330577.1"/>
</dbReference>
<evidence type="ECO:0000256" key="2">
    <source>
        <dbReference type="SAM" id="Coils"/>
    </source>
</evidence>
<dbReference type="GO" id="GO:0005737">
    <property type="term" value="C:cytoplasm"/>
    <property type="evidence" value="ECO:0007669"/>
    <property type="project" value="TreeGrafter"/>
</dbReference>
<dbReference type="AlphaFoldDB" id="J4H5G2"/>
<dbReference type="GO" id="GO:0005519">
    <property type="term" value="F:cytoskeletal regulatory protein binding"/>
    <property type="evidence" value="ECO:0007669"/>
    <property type="project" value="InterPro"/>
</dbReference>
<gene>
    <name evidence="5" type="ORF">FIBRA_08971</name>
</gene>
<dbReference type="PANTHER" id="PTHR22741:SF10">
    <property type="entry name" value="COILED-COIL DOMAIN-CONTAINING PROTEIN CG32809"/>
    <property type="match status" value="1"/>
</dbReference>
<evidence type="ECO:0000313" key="5">
    <source>
        <dbReference type="EMBL" id="CCM06684.1"/>
    </source>
</evidence>
<organism evidence="5 6">
    <name type="scientific">Fibroporia radiculosa</name>
    <dbReference type="NCBI Taxonomy" id="599839"/>
    <lineage>
        <taxon>Eukaryota</taxon>
        <taxon>Fungi</taxon>
        <taxon>Dikarya</taxon>
        <taxon>Basidiomycota</taxon>
        <taxon>Agaricomycotina</taxon>
        <taxon>Agaricomycetes</taxon>
        <taxon>Polyporales</taxon>
        <taxon>Fibroporiaceae</taxon>
        <taxon>Fibroporia</taxon>
    </lineage>
</organism>
<dbReference type="EMBL" id="HE797451">
    <property type="protein sequence ID" value="CCM06684.1"/>
    <property type="molecule type" value="Genomic_DNA"/>
</dbReference>
<feature type="region of interest" description="Disordered" evidence="3">
    <location>
        <begin position="251"/>
        <end position="272"/>
    </location>
</feature>
<feature type="compositionally biased region" description="Low complexity" evidence="3">
    <location>
        <begin position="258"/>
        <end position="272"/>
    </location>
</feature>
<dbReference type="InterPro" id="IPR051825">
    <property type="entry name" value="SRCIN1"/>
</dbReference>
<evidence type="ECO:0000259" key="4">
    <source>
        <dbReference type="SMART" id="SM00806"/>
    </source>
</evidence>
<name>J4H5G2_9APHY</name>